<reference evidence="7" key="1">
    <citation type="submission" date="2025-08" db="UniProtKB">
        <authorList>
            <consortium name="Ensembl"/>
        </authorList>
    </citation>
    <scope>IDENTIFICATION</scope>
</reference>
<evidence type="ECO:0000313" key="8">
    <source>
        <dbReference type="Proteomes" id="UP000261620"/>
    </source>
</evidence>
<evidence type="ECO:0000256" key="5">
    <source>
        <dbReference type="ARBA" id="ARBA00023136"/>
    </source>
</evidence>
<dbReference type="Ensembl" id="ENSMMOT00000013018.1">
    <property type="protein sequence ID" value="ENSMMOP00000012807.1"/>
    <property type="gene ID" value="ENSMMOG00000009840.1"/>
</dbReference>
<dbReference type="STRING" id="94237.ENSMMOP00000012807"/>
<dbReference type="InterPro" id="IPR009432">
    <property type="entry name" value="DUF1075"/>
</dbReference>
<dbReference type="GO" id="GO:0071456">
    <property type="term" value="P:cellular response to hypoxia"/>
    <property type="evidence" value="ECO:0007669"/>
    <property type="project" value="TreeGrafter"/>
</dbReference>
<dbReference type="AlphaFoldDB" id="A0A3Q3WKE5"/>
<feature type="transmembrane region" description="Helical" evidence="6">
    <location>
        <begin position="102"/>
        <end position="121"/>
    </location>
</feature>
<evidence type="ECO:0000256" key="1">
    <source>
        <dbReference type="ARBA" id="ARBA00004167"/>
    </source>
</evidence>
<evidence type="ECO:0000256" key="2">
    <source>
        <dbReference type="ARBA" id="ARBA00007363"/>
    </source>
</evidence>
<keyword evidence="8" id="KW-1185">Reference proteome</keyword>
<proteinExistence type="inferred from homology"/>
<comment type="similarity">
    <text evidence="2">Belongs to the UPF0389 family.</text>
</comment>
<dbReference type="OMA" id="GMCNKLP"/>
<reference evidence="7" key="2">
    <citation type="submission" date="2025-09" db="UniProtKB">
        <authorList>
            <consortium name="Ensembl"/>
        </authorList>
    </citation>
    <scope>IDENTIFICATION</scope>
</reference>
<dbReference type="GO" id="GO:0051402">
    <property type="term" value="P:neuron apoptotic process"/>
    <property type="evidence" value="ECO:0007669"/>
    <property type="project" value="TreeGrafter"/>
</dbReference>
<protein>
    <recommendedName>
        <fullName evidence="9">Family with sequence similarity 162 member A</fullName>
    </recommendedName>
</protein>
<accession>A0A3Q3WKE5</accession>
<keyword evidence="5 6" id="KW-0472">Membrane</keyword>
<name>A0A3Q3WKE5_MOLML</name>
<keyword evidence="4 6" id="KW-1133">Transmembrane helix</keyword>
<dbReference type="PANTHER" id="PTHR13674">
    <property type="entry name" value="GROWTH AND TRANSFORMATION-DEPENDENT PROTEIN"/>
    <property type="match status" value="1"/>
</dbReference>
<evidence type="ECO:0008006" key="9">
    <source>
        <dbReference type="Google" id="ProtNLM"/>
    </source>
</evidence>
<dbReference type="GO" id="GO:0005739">
    <property type="term" value="C:mitochondrion"/>
    <property type="evidence" value="ECO:0007669"/>
    <property type="project" value="TreeGrafter"/>
</dbReference>
<dbReference type="GO" id="GO:0090200">
    <property type="term" value="P:positive regulation of release of cytochrome c from mitochondria"/>
    <property type="evidence" value="ECO:0007669"/>
    <property type="project" value="TreeGrafter"/>
</dbReference>
<dbReference type="GO" id="GO:0016020">
    <property type="term" value="C:membrane"/>
    <property type="evidence" value="ECO:0007669"/>
    <property type="project" value="UniProtKB-SubCell"/>
</dbReference>
<evidence type="ECO:0000256" key="3">
    <source>
        <dbReference type="ARBA" id="ARBA00022692"/>
    </source>
</evidence>
<dbReference type="Pfam" id="PF06388">
    <property type="entry name" value="DUF1075"/>
    <property type="match status" value="1"/>
</dbReference>
<comment type="subcellular location">
    <subcellularLocation>
        <location evidence="1">Membrane</location>
        <topology evidence="1">Single-pass membrane protein</topology>
    </subcellularLocation>
</comment>
<dbReference type="Proteomes" id="UP000261620">
    <property type="component" value="Unplaced"/>
</dbReference>
<evidence type="ECO:0000256" key="6">
    <source>
        <dbReference type="SAM" id="Phobius"/>
    </source>
</evidence>
<keyword evidence="3 6" id="KW-0812">Transmembrane</keyword>
<evidence type="ECO:0000313" key="7">
    <source>
        <dbReference type="Ensembl" id="ENSMMOP00000012807.1"/>
    </source>
</evidence>
<dbReference type="PANTHER" id="PTHR13674:SF2">
    <property type="entry name" value="PROTEIN FAM162A"/>
    <property type="match status" value="1"/>
</dbReference>
<sequence>MNFLRSRLSVGNLLGQRCRQVSETWRYRGMCNKPQEVKAEPPPLTTPANAPHVGFKIPGYRPSEMDKKFLLWSGRFKTADQIPEFVSFEMIDAARNKVRVKACYVMMAATIGACLLMVFLGKRAAGRHESLTGQNMERKAKWKEELQNQKEAAVALSEKAQ</sequence>
<organism evidence="7 8">
    <name type="scientific">Mola mola</name>
    <name type="common">Ocean sunfish</name>
    <name type="synonym">Tetraodon mola</name>
    <dbReference type="NCBI Taxonomy" id="94237"/>
    <lineage>
        <taxon>Eukaryota</taxon>
        <taxon>Metazoa</taxon>
        <taxon>Chordata</taxon>
        <taxon>Craniata</taxon>
        <taxon>Vertebrata</taxon>
        <taxon>Euteleostomi</taxon>
        <taxon>Actinopterygii</taxon>
        <taxon>Neopterygii</taxon>
        <taxon>Teleostei</taxon>
        <taxon>Neoteleostei</taxon>
        <taxon>Acanthomorphata</taxon>
        <taxon>Eupercaria</taxon>
        <taxon>Tetraodontiformes</taxon>
        <taxon>Molidae</taxon>
        <taxon>Mola</taxon>
    </lineage>
</organism>
<evidence type="ECO:0000256" key="4">
    <source>
        <dbReference type="ARBA" id="ARBA00022989"/>
    </source>
</evidence>